<dbReference type="InterPro" id="IPR004447">
    <property type="entry name" value="Peptidase_S41A"/>
</dbReference>
<keyword evidence="8" id="KW-1185">Reference proteome</keyword>
<dbReference type="GO" id="GO:0004252">
    <property type="term" value="F:serine-type endopeptidase activity"/>
    <property type="evidence" value="ECO:0007669"/>
    <property type="project" value="UniProtKB-EC"/>
</dbReference>
<dbReference type="Gene3D" id="3.30.750.44">
    <property type="match status" value="1"/>
</dbReference>
<evidence type="ECO:0000256" key="5">
    <source>
        <dbReference type="RuleBase" id="RU004404"/>
    </source>
</evidence>
<organism evidence="7 8">
    <name type="scientific">Alkaliphilus hydrothermalis</name>
    <dbReference type="NCBI Taxonomy" id="1482730"/>
    <lineage>
        <taxon>Bacteria</taxon>
        <taxon>Bacillati</taxon>
        <taxon>Bacillota</taxon>
        <taxon>Clostridia</taxon>
        <taxon>Peptostreptococcales</taxon>
        <taxon>Natronincolaceae</taxon>
        <taxon>Alkaliphilus</taxon>
    </lineage>
</organism>
<dbReference type="InterPro" id="IPR029045">
    <property type="entry name" value="ClpP/crotonase-like_dom_sf"/>
</dbReference>
<dbReference type="SMART" id="SM00228">
    <property type="entry name" value="PDZ"/>
    <property type="match status" value="1"/>
</dbReference>
<comment type="similarity">
    <text evidence="1 5">Belongs to the peptidase S41A family.</text>
</comment>
<reference evidence="7 8" key="1">
    <citation type="submission" date="2021-01" db="EMBL/GenBank/DDBJ databases">
        <title>Genomic Encyclopedia of Type Strains, Phase IV (KMG-IV): sequencing the most valuable type-strain genomes for metagenomic binning, comparative biology and taxonomic classification.</title>
        <authorList>
            <person name="Goeker M."/>
        </authorList>
    </citation>
    <scope>NUCLEOTIDE SEQUENCE [LARGE SCALE GENOMIC DNA]</scope>
    <source>
        <strain evidence="7 8">DSM 25890</strain>
    </source>
</reference>
<gene>
    <name evidence="7" type="ORF">JOC73_000755</name>
</gene>
<dbReference type="InterPro" id="IPR036034">
    <property type="entry name" value="PDZ_sf"/>
</dbReference>
<dbReference type="CDD" id="cd06782">
    <property type="entry name" value="cpPDZ_CPP-like"/>
    <property type="match status" value="1"/>
</dbReference>
<keyword evidence="3 5" id="KW-0378">Hydrolase</keyword>
<proteinExistence type="inferred from homology"/>
<dbReference type="GO" id="GO:0006508">
    <property type="term" value="P:proteolysis"/>
    <property type="evidence" value="ECO:0007669"/>
    <property type="project" value="UniProtKB-KW"/>
</dbReference>
<dbReference type="Gene3D" id="2.30.42.10">
    <property type="match status" value="1"/>
</dbReference>
<comment type="caution">
    <text evidence="7">The sequence shown here is derived from an EMBL/GenBank/DDBJ whole genome shotgun (WGS) entry which is preliminary data.</text>
</comment>
<dbReference type="SUPFAM" id="SSF52096">
    <property type="entry name" value="ClpP/crotonase"/>
    <property type="match status" value="1"/>
</dbReference>
<dbReference type="Pfam" id="PF17820">
    <property type="entry name" value="PDZ_6"/>
    <property type="match status" value="1"/>
</dbReference>
<protein>
    <submittedName>
        <fullName evidence="7">Carboxyl-terminal processing protease</fullName>
        <ecNumber evidence="7">3.4.21.102</ecNumber>
    </submittedName>
</protein>
<dbReference type="EC" id="3.4.21.102" evidence="7"/>
<dbReference type="PROSITE" id="PS50106">
    <property type="entry name" value="PDZ"/>
    <property type="match status" value="1"/>
</dbReference>
<dbReference type="Pfam" id="PF22694">
    <property type="entry name" value="CtpB_N-like"/>
    <property type="match status" value="1"/>
</dbReference>
<evidence type="ECO:0000259" key="6">
    <source>
        <dbReference type="PROSITE" id="PS50106"/>
    </source>
</evidence>
<accession>A0ABS2NNU1</accession>
<evidence type="ECO:0000313" key="8">
    <source>
        <dbReference type="Proteomes" id="UP001314796"/>
    </source>
</evidence>
<dbReference type="Proteomes" id="UP001314796">
    <property type="component" value="Unassembled WGS sequence"/>
</dbReference>
<evidence type="ECO:0000256" key="2">
    <source>
        <dbReference type="ARBA" id="ARBA00022670"/>
    </source>
</evidence>
<dbReference type="NCBIfam" id="TIGR00225">
    <property type="entry name" value="prc"/>
    <property type="match status" value="1"/>
</dbReference>
<evidence type="ECO:0000313" key="7">
    <source>
        <dbReference type="EMBL" id="MBM7614244.1"/>
    </source>
</evidence>
<dbReference type="InterPro" id="IPR005151">
    <property type="entry name" value="Tail-specific_protease"/>
</dbReference>
<dbReference type="InterPro" id="IPR001478">
    <property type="entry name" value="PDZ"/>
</dbReference>
<dbReference type="InterPro" id="IPR055210">
    <property type="entry name" value="CtpA/B_N"/>
</dbReference>
<dbReference type="Pfam" id="PF03572">
    <property type="entry name" value="Peptidase_S41"/>
    <property type="match status" value="1"/>
</dbReference>
<dbReference type="InterPro" id="IPR041489">
    <property type="entry name" value="PDZ_6"/>
</dbReference>
<dbReference type="PANTHER" id="PTHR32060:SF30">
    <property type="entry name" value="CARBOXY-TERMINAL PROCESSING PROTEASE CTPA"/>
    <property type="match status" value="1"/>
</dbReference>
<sequence length="406" mass="44439">MISKKKAIIGAVLIVIITSVLNYTVGNILGVKLGQRFIISKDTYEYYQDIQQTHKKLLQLSEFLEENYYKEINPEVLAEGAVKGMFAGVGDPYTVYMNEKEFNDLMTRTSGSYGGIGVIVTPGEDGYVTVVSPIEDTPGEKAGITTGDKIIAVDGTAIYGEKLEEAVGLMKGKPGTEVILTIRRKGVTNALEVPIEREEIRLQTVKSEVLEENIGYIRISMFDEQTAADFKNHLKKLEKQKIEGLILDLRNNPGGLLSQCIEISDMLLGEQTIVYTEDRQGNKEVEKSDKSKIDYPLAVLVNGGSASASEILSGAIKDGEAGTIIGTTTFGKGLVQQVKPLADGTGFKFTVAQYFTPNGTNIHGTGVEPNIVVELPEELKDKTTIEKDDDIQLHKAIEVVQDKIKK</sequence>
<feature type="domain" description="PDZ" evidence="6">
    <location>
        <begin position="105"/>
        <end position="185"/>
    </location>
</feature>
<keyword evidence="2 5" id="KW-0645">Protease</keyword>
<dbReference type="EMBL" id="JAFBEE010000003">
    <property type="protein sequence ID" value="MBM7614244.1"/>
    <property type="molecule type" value="Genomic_DNA"/>
</dbReference>
<dbReference type="CDD" id="cd07560">
    <property type="entry name" value="Peptidase_S41_CPP"/>
    <property type="match status" value="1"/>
</dbReference>
<keyword evidence="4 5" id="KW-0720">Serine protease</keyword>
<dbReference type="SMART" id="SM00245">
    <property type="entry name" value="TSPc"/>
    <property type="match status" value="1"/>
</dbReference>
<dbReference type="SUPFAM" id="SSF50156">
    <property type="entry name" value="PDZ domain-like"/>
    <property type="match status" value="1"/>
</dbReference>
<evidence type="ECO:0000256" key="4">
    <source>
        <dbReference type="ARBA" id="ARBA00022825"/>
    </source>
</evidence>
<dbReference type="PANTHER" id="PTHR32060">
    <property type="entry name" value="TAIL-SPECIFIC PROTEASE"/>
    <property type="match status" value="1"/>
</dbReference>
<evidence type="ECO:0000256" key="1">
    <source>
        <dbReference type="ARBA" id="ARBA00009179"/>
    </source>
</evidence>
<dbReference type="RefSeq" id="WP_204400522.1">
    <property type="nucleotide sequence ID" value="NZ_JAFBEE010000003.1"/>
</dbReference>
<evidence type="ECO:0000256" key="3">
    <source>
        <dbReference type="ARBA" id="ARBA00022801"/>
    </source>
</evidence>
<name>A0ABS2NNU1_9FIRM</name>
<dbReference type="Gene3D" id="3.90.226.10">
    <property type="entry name" value="2-enoyl-CoA Hydratase, Chain A, domain 1"/>
    <property type="match status" value="1"/>
</dbReference>